<dbReference type="FunFam" id="2.40.30.170:FF:000010">
    <property type="entry name" value="Efflux RND transporter periplasmic adaptor subunit"/>
    <property type="match status" value="1"/>
</dbReference>
<dbReference type="EMBL" id="CP042906">
    <property type="protein sequence ID" value="QEX17054.1"/>
    <property type="molecule type" value="Genomic_DNA"/>
</dbReference>
<dbReference type="Pfam" id="PF25954">
    <property type="entry name" value="Beta-barrel_RND_2"/>
    <property type="match status" value="1"/>
</dbReference>
<dbReference type="OrthoDB" id="9806939at2"/>
<gene>
    <name evidence="9" type="primary">ragD</name>
    <name evidence="9" type="ORF">FRZ44_23500</name>
</gene>
<dbReference type="InterPro" id="IPR058627">
    <property type="entry name" value="MdtA-like_C"/>
</dbReference>
<evidence type="ECO:0000256" key="5">
    <source>
        <dbReference type="SAM" id="Phobius"/>
    </source>
</evidence>
<dbReference type="Gene3D" id="2.40.420.20">
    <property type="match status" value="1"/>
</dbReference>
<evidence type="ECO:0000259" key="8">
    <source>
        <dbReference type="Pfam" id="PF25967"/>
    </source>
</evidence>
<proteinExistence type="inferred from homology"/>
<feature type="domain" description="Multidrug resistance protein MdtA-like barrel-sandwich hybrid" evidence="6">
    <location>
        <begin position="101"/>
        <end position="250"/>
    </location>
</feature>
<evidence type="ECO:0000313" key="9">
    <source>
        <dbReference type="EMBL" id="QEX17054.1"/>
    </source>
</evidence>
<keyword evidence="5" id="KW-1133">Transmembrane helix</keyword>
<evidence type="ECO:0000256" key="2">
    <source>
        <dbReference type="ARBA" id="ARBA00009477"/>
    </source>
</evidence>
<evidence type="ECO:0000259" key="7">
    <source>
        <dbReference type="Pfam" id="PF25954"/>
    </source>
</evidence>
<dbReference type="RefSeq" id="WP_151177341.1">
    <property type="nucleotide sequence ID" value="NZ_CP042906.1"/>
</dbReference>
<comment type="similarity">
    <text evidence="2">Belongs to the membrane fusion protein (MFP) (TC 8.A.1) family.</text>
</comment>
<dbReference type="GO" id="GO:1990281">
    <property type="term" value="C:efflux pump complex"/>
    <property type="evidence" value="ECO:0007669"/>
    <property type="project" value="TreeGrafter"/>
</dbReference>
<keyword evidence="5" id="KW-0472">Membrane</keyword>
<evidence type="ECO:0000313" key="10">
    <source>
        <dbReference type="Proteomes" id="UP000326202"/>
    </source>
</evidence>
<sequence length="427" mass="44944">MNHIPSPEQEVGPRGQETPSDPGLDRRRRRMALLLGLGALAVLGILVAIGASGHAARRAATIATLEAQQAAVPAVHVVAVKPVDSARQVDLPGTLQAFDSATLFARATGYISKRNVDIGSQVRAGDVLAVISAPDLDQQLAQARGQLAQMQASLVQAQANQDLAHVTNNRTSELVKDGWDTRQQGDNDRLTLAANTAAVGVARANIEAQQAVVARLEQLVGFENVVAPFTGVITSRLVDVGSLVSADGANNATALFSIVRSDVLRVQIYVPQEAFFGLKVGDPAEVTVPELPGQVFHGTVARDASQLDQQTRTILTEVDVDNADGKLTAGLYGVVHLKEPRPEPVVLVPSQAVIFNKNGLSAAVYENGVARLRHLDLEADDGAQVEVRAGLKPGDQLILNPPVGVSDGMKVKIAPEVVADEATKPGN</sequence>
<protein>
    <submittedName>
        <fullName evidence="9">Hemolysin D</fullName>
    </submittedName>
</protein>
<dbReference type="Gene3D" id="2.40.50.100">
    <property type="match status" value="1"/>
</dbReference>
<evidence type="ECO:0000256" key="4">
    <source>
        <dbReference type="SAM" id="MobiDB-lite"/>
    </source>
</evidence>
<evidence type="ECO:0000256" key="3">
    <source>
        <dbReference type="ARBA" id="ARBA00022448"/>
    </source>
</evidence>
<dbReference type="PANTHER" id="PTHR30469:SF37">
    <property type="entry name" value="RAGD PROTEIN"/>
    <property type="match status" value="1"/>
</dbReference>
<keyword evidence="3" id="KW-0813">Transport</keyword>
<dbReference type="InterPro" id="IPR058625">
    <property type="entry name" value="MdtA-like_BSH"/>
</dbReference>
<comment type="subcellular location">
    <subcellularLocation>
        <location evidence="1">Cell envelope</location>
    </subcellularLocation>
</comment>
<keyword evidence="5" id="KW-0812">Transmembrane</keyword>
<feature type="domain" description="CusB-like beta-barrel" evidence="7">
    <location>
        <begin position="266"/>
        <end position="339"/>
    </location>
</feature>
<evidence type="ECO:0000259" key="6">
    <source>
        <dbReference type="Pfam" id="PF25917"/>
    </source>
</evidence>
<keyword evidence="10" id="KW-1185">Reference proteome</keyword>
<dbReference type="Proteomes" id="UP000326202">
    <property type="component" value="Chromosome"/>
</dbReference>
<dbReference type="InterPro" id="IPR006143">
    <property type="entry name" value="RND_pump_MFP"/>
</dbReference>
<dbReference type="SUPFAM" id="SSF111369">
    <property type="entry name" value="HlyD-like secretion proteins"/>
    <property type="match status" value="1"/>
</dbReference>
<dbReference type="Pfam" id="PF25917">
    <property type="entry name" value="BSH_RND"/>
    <property type="match status" value="1"/>
</dbReference>
<feature type="domain" description="Multidrug resistance protein MdtA-like C-terminal permuted SH3" evidence="8">
    <location>
        <begin position="345"/>
        <end position="399"/>
    </location>
</feature>
<dbReference type="PANTHER" id="PTHR30469">
    <property type="entry name" value="MULTIDRUG RESISTANCE PROTEIN MDTA"/>
    <property type="match status" value="1"/>
</dbReference>
<name>A0A5J6MHV3_9PROT</name>
<reference evidence="9 10" key="1">
    <citation type="submission" date="2019-08" db="EMBL/GenBank/DDBJ databases">
        <title>Hyperibacter terrae gen. nov., sp. nov. and Hyperibacter viscosus sp. nov., two new members in the family Rhodospirillaceae isolated from the rhizosphere of Hypericum perforatum.</title>
        <authorList>
            <person name="Noviana Z."/>
        </authorList>
    </citation>
    <scope>NUCLEOTIDE SEQUENCE [LARGE SCALE GENOMIC DNA]</scope>
    <source>
        <strain evidence="9 10">R5913</strain>
    </source>
</reference>
<accession>A0A5J6MHV3</accession>
<feature type="transmembrane region" description="Helical" evidence="5">
    <location>
        <begin position="32"/>
        <end position="51"/>
    </location>
</feature>
<dbReference type="AlphaFoldDB" id="A0A5J6MHV3"/>
<dbReference type="Pfam" id="PF25967">
    <property type="entry name" value="RND-MFP_C"/>
    <property type="match status" value="1"/>
</dbReference>
<dbReference type="NCBIfam" id="TIGR01730">
    <property type="entry name" value="RND_mfp"/>
    <property type="match status" value="1"/>
</dbReference>
<dbReference type="GO" id="GO:0015562">
    <property type="term" value="F:efflux transmembrane transporter activity"/>
    <property type="evidence" value="ECO:0007669"/>
    <property type="project" value="TreeGrafter"/>
</dbReference>
<dbReference type="InterPro" id="IPR058792">
    <property type="entry name" value="Beta-barrel_RND_2"/>
</dbReference>
<dbReference type="Gene3D" id="1.10.287.470">
    <property type="entry name" value="Helix hairpin bin"/>
    <property type="match status" value="1"/>
</dbReference>
<feature type="region of interest" description="Disordered" evidence="4">
    <location>
        <begin position="1"/>
        <end position="25"/>
    </location>
</feature>
<evidence type="ECO:0000256" key="1">
    <source>
        <dbReference type="ARBA" id="ARBA00004196"/>
    </source>
</evidence>
<dbReference type="KEGG" id="htq:FRZ44_23500"/>
<organism evidence="9 10">
    <name type="scientific">Hypericibacter terrae</name>
    <dbReference type="NCBI Taxonomy" id="2602015"/>
    <lineage>
        <taxon>Bacteria</taxon>
        <taxon>Pseudomonadati</taxon>
        <taxon>Pseudomonadota</taxon>
        <taxon>Alphaproteobacteria</taxon>
        <taxon>Rhodospirillales</taxon>
        <taxon>Dongiaceae</taxon>
        <taxon>Hypericibacter</taxon>
    </lineage>
</organism>
<dbReference type="Gene3D" id="2.40.30.170">
    <property type="match status" value="1"/>
</dbReference>